<evidence type="ECO:0000313" key="3">
    <source>
        <dbReference type="EMBL" id="GGM39794.1"/>
    </source>
</evidence>
<reference evidence="3" key="1">
    <citation type="journal article" date="2014" name="Int. J. Syst. Evol. Microbiol.">
        <title>Complete genome sequence of Corynebacterium casei LMG S-19264T (=DSM 44701T), isolated from a smear-ripened cheese.</title>
        <authorList>
            <consortium name="US DOE Joint Genome Institute (JGI-PGF)"/>
            <person name="Walter F."/>
            <person name="Albersmeier A."/>
            <person name="Kalinowski J."/>
            <person name="Ruckert C."/>
        </authorList>
    </citation>
    <scope>NUCLEOTIDE SEQUENCE</scope>
    <source>
        <strain evidence="3">CGMCC 1.6333</strain>
    </source>
</reference>
<keyword evidence="2" id="KW-1133">Transmembrane helix</keyword>
<organism evidence="3 4">
    <name type="scientific">Paraliobacillus quinghaiensis</name>
    <dbReference type="NCBI Taxonomy" id="470815"/>
    <lineage>
        <taxon>Bacteria</taxon>
        <taxon>Bacillati</taxon>
        <taxon>Bacillota</taxon>
        <taxon>Bacilli</taxon>
        <taxon>Bacillales</taxon>
        <taxon>Bacillaceae</taxon>
        <taxon>Paraliobacillus</taxon>
    </lineage>
</organism>
<evidence type="ECO:0000256" key="1">
    <source>
        <dbReference type="SAM" id="Coils"/>
    </source>
</evidence>
<gene>
    <name evidence="3" type="ORF">GCM10011351_27420</name>
</gene>
<dbReference type="NCBIfam" id="NF038403">
    <property type="entry name" value="perm_prefix_1"/>
    <property type="match status" value="1"/>
</dbReference>
<name>A0A917TVG0_9BACI</name>
<reference evidence="3" key="2">
    <citation type="submission" date="2020-09" db="EMBL/GenBank/DDBJ databases">
        <authorList>
            <person name="Sun Q."/>
            <person name="Zhou Y."/>
        </authorList>
    </citation>
    <scope>NUCLEOTIDE SEQUENCE</scope>
    <source>
        <strain evidence="3">CGMCC 1.6333</strain>
    </source>
</reference>
<feature type="transmembrane region" description="Helical" evidence="2">
    <location>
        <begin position="191"/>
        <end position="210"/>
    </location>
</feature>
<feature type="transmembrane region" description="Helical" evidence="2">
    <location>
        <begin position="137"/>
        <end position="156"/>
    </location>
</feature>
<dbReference type="Proteomes" id="UP000618460">
    <property type="component" value="Unassembled WGS sequence"/>
</dbReference>
<feature type="coiled-coil region" evidence="1">
    <location>
        <begin position="22"/>
        <end position="84"/>
    </location>
</feature>
<feature type="transmembrane region" description="Helical" evidence="2">
    <location>
        <begin position="298"/>
        <end position="320"/>
    </location>
</feature>
<dbReference type="SUPFAM" id="SSF103473">
    <property type="entry name" value="MFS general substrate transporter"/>
    <property type="match status" value="1"/>
</dbReference>
<dbReference type="EMBL" id="BMLG01000021">
    <property type="protein sequence ID" value="GGM39794.1"/>
    <property type="molecule type" value="Genomic_DNA"/>
</dbReference>
<comment type="caution">
    <text evidence="3">The sequence shown here is derived from an EMBL/GenBank/DDBJ whole genome shotgun (WGS) entry which is preliminary data.</text>
</comment>
<proteinExistence type="predicted"/>
<evidence type="ECO:0000313" key="4">
    <source>
        <dbReference type="Proteomes" id="UP000618460"/>
    </source>
</evidence>
<keyword evidence="1" id="KW-0175">Coiled coil</keyword>
<feature type="transmembrane region" description="Helical" evidence="2">
    <location>
        <begin position="270"/>
        <end position="292"/>
    </location>
</feature>
<protein>
    <recommendedName>
        <fullName evidence="5">XRE family transcriptional regulator</fullName>
    </recommendedName>
</protein>
<dbReference type="RefSeq" id="WP_117156242.1">
    <property type="nucleotide sequence ID" value="NZ_BMLG01000021.1"/>
</dbReference>
<dbReference type="AlphaFoldDB" id="A0A917TVG0"/>
<dbReference type="InterPro" id="IPR047928">
    <property type="entry name" value="Perm_prefix_1"/>
</dbReference>
<keyword evidence="2" id="KW-0812">Transmembrane</keyword>
<feature type="transmembrane region" description="Helical" evidence="2">
    <location>
        <begin position="222"/>
        <end position="241"/>
    </location>
</feature>
<evidence type="ECO:0000256" key="2">
    <source>
        <dbReference type="SAM" id="Phobius"/>
    </source>
</evidence>
<keyword evidence="2" id="KW-0472">Membrane</keyword>
<sequence length="325" mass="36205">MNTIINYLDNMFASLPKTEQIQKLKEEMLVNMEDKYNELKNEGKSENEAIGIVISEFGSLEELINEFNIDLEAKESSLQTLDEKEVNDYIETSKKSGNLIGIGVGLCISGAALLILMTQLVEGGVINGLSESVGDMIGLIPLFILVAIAVGMFIYAGTMMDRFNYMDQGFELSTAQRATIKNANDSFRRTYTRSIIVGVMLCILSPIILITTEAINENASNYGVIVLLGMVAIAVYIFVYFGKINETYKKLLKIDEYAHSSKARKKEDKVIGAVASIVWPLAVCIFLISGLIYHQWHINWIIFPITGLVFAMFSGVYSILKKDEK</sequence>
<keyword evidence="4" id="KW-1185">Reference proteome</keyword>
<accession>A0A917TVG0</accession>
<feature type="transmembrane region" description="Helical" evidence="2">
    <location>
        <begin position="99"/>
        <end position="117"/>
    </location>
</feature>
<dbReference type="OrthoDB" id="9815852at2"/>
<evidence type="ECO:0008006" key="5">
    <source>
        <dbReference type="Google" id="ProtNLM"/>
    </source>
</evidence>
<dbReference type="InterPro" id="IPR036259">
    <property type="entry name" value="MFS_trans_sf"/>
</dbReference>